<evidence type="ECO:0000313" key="2">
    <source>
        <dbReference type="EMBL" id="GAA0202159.1"/>
    </source>
</evidence>
<keyword evidence="3" id="KW-1185">Reference proteome</keyword>
<comment type="caution">
    <text evidence="2">The sequence shown here is derived from an EMBL/GenBank/DDBJ whole genome shotgun (WGS) entry which is preliminary data.</text>
</comment>
<gene>
    <name evidence="2" type="ORF">GCM10008919_01890</name>
</gene>
<dbReference type="Proteomes" id="UP001500399">
    <property type="component" value="Unassembled WGS sequence"/>
</dbReference>
<dbReference type="InterPro" id="IPR036259">
    <property type="entry name" value="MFS_trans_sf"/>
</dbReference>
<keyword evidence="1" id="KW-1133">Transmembrane helix</keyword>
<evidence type="ECO:0000313" key="3">
    <source>
        <dbReference type="Proteomes" id="UP001500399"/>
    </source>
</evidence>
<proteinExistence type="predicted"/>
<protein>
    <submittedName>
        <fullName evidence="2">Uncharacterized protein</fullName>
    </submittedName>
</protein>
<dbReference type="EMBL" id="BAAACR010000001">
    <property type="protein sequence ID" value="GAA0202159.1"/>
    <property type="molecule type" value="Genomic_DNA"/>
</dbReference>
<feature type="transmembrane region" description="Helical" evidence="1">
    <location>
        <begin position="46"/>
        <end position="65"/>
    </location>
</feature>
<accession>A0ABP3CFV5</accession>
<keyword evidence="1" id="KW-0472">Membrane</keyword>
<feature type="transmembrane region" description="Helical" evidence="1">
    <location>
        <begin position="20"/>
        <end position="40"/>
    </location>
</feature>
<sequence length="87" mass="8974">MNQFWITRAALDAPTFANGLFLTATNAGTMAGAMFGGAIIATYGMAAIMFGGIVFAIISLIFLLMPTSTSASVQKNCIFTGAKSSVP</sequence>
<dbReference type="SUPFAM" id="SSF103473">
    <property type="entry name" value="MFS general substrate transporter"/>
    <property type="match status" value="1"/>
</dbReference>
<organism evidence="2 3">
    <name type="scientific">Selenomonas dianae</name>
    <dbReference type="NCBI Taxonomy" id="135079"/>
    <lineage>
        <taxon>Bacteria</taxon>
        <taxon>Bacillati</taxon>
        <taxon>Bacillota</taxon>
        <taxon>Negativicutes</taxon>
        <taxon>Selenomonadales</taxon>
        <taxon>Selenomonadaceae</taxon>
        <taxon>Selenomonas</taxon>
    </lineage>
</organism>
<keyword evidence="1" id="KW-0812">Transmembrane</keyword>
<reference evidence="3" key="1">
    <citation type="journal article" date="2019" name="Int. J. Syst. Evol. Microbiol.">
        <title>The Global Catalogue of Microorganisms (GCM) 10K type strain sequencing project: providing services to taxonomists for standard genome sequencing and annotation.</title>
        <authorList>
            <consortium name="The Broad Institute Genomics Platform"/>
            <consortium name="The Broad Institute Genome Sequencing Center for Infectious Disease"/>
            <person name="Wu L."/>
            <person name="Ma J."/>
        </authorList>
    </citation>
    <scope>NUCLEOTIDE SEQUENCE [LARGE SCALE GENOMIC DNA]</scope>
    <source>
        <strain evidence="3">JCM 8542</strain>
    </source>
</reference>
<evidence type="ECO:0000256" key="1">
    <source>
        <dbReference type="SAM" id="Phobius"/>
    </source>
</evidence>
<name>A0ABP3CFV5_9FIRM</name>